<proteinExistence type="predicted"/>
<feature type="signal peptide" evidence="1">
    <location>
        <begin position="1"/>
        <end position="20"/>
    </location>
</feature>
<reference evidence="2 3" key="1">
    <citation type="submission" date="2022-06" db="EMBL/GenBank/DDBJ databases">
        <title>Draft genome sequence of type strain Streptomyces rubrisoli DSM 42083.</title>
        <authorList>
            <person name="Duangmal K."/>
            <person name="Klaysubun C."/>
        </authorList>
    </citation>
    <scope>NUCLEOTIDE SEQUENCE [LARGE SCALE GENOMIC DNA]</scope>
    <source>
        <strain evidence="2 3">DSM 42083</strain>
    </source>
</reference>
<keyword evidence="2" id="KW-0645">Protease</keyword>
<name>A0ABT1PQ04_9ACTN</name>
<evidence type="ECO:0000313" key="2">
    <source>
        <dbReference type="EMBL" id="MCQ4046683.1"/>
    </source>
</evidence>
<sequence length="392" mass="43351">MLVGFVALVAWSLVAGPAAAAPMRGPCALERTDVRHSEGVDRWNGGYPRPLGDVSAVMLFLSFPDHVPVVDTRALTADHFPATTTFLTRASYGRFRLHPHVVQRWFRMPRPSTAYGIHRDWADGLRAQYLQDAIAAVGAAVDFRRYPVVYLVADPDARGVDADATKVINLARPIHSGHATIDRLVTVFEHHPPDQNVLAHETNHVFDLPDLYFRPPPGSNDSWDTRVGDWDLMGSQFALAPDLFAWHRWKYGWIDPGQVVCVDHPGTTTRTLTPVEVPGGTKLVVVRIDVTTALAFEVREPRANDQHACTQGVLLYEVHTDIQSGEGPITVLDGHPWTGACYGTSVYPQLADAPLGVGESYTYHFGRLAKDVLTIHVDRHGRRGWTVTAAER</sequence>
<dbReference type="EMBL" id="JANFNH010000086">
    <property type="protein sequence ID" value="MCQ4046683.1"/>
    <property type="molecule type" value="Genomic_DNA"/>
</dbReference>
<dbReference type="PANTHER" id="PTHR41775:SF1">
    <property type="entry name" value="PEPTIDASE M6-LIKE DOMAIN-CONTAINING PROTEIN"/>
    <property type="match status" value="1"/>
</dbReference>
<protein>
    <submittedName>
        <fullName evidence="2">M6 family metalloprotease domain-containing protein</fullName>
    </submittedName>
</protein>
<dbReference type="RefSeq" id="WP_255932920.1">
    <property type="nucleotide sequence ID" value="NZ_JANFNH010000086.1"/>
</dbReference>
<keyword evidence="1" id="KW-0732">Signal</keyword>
<dbReference type="Proteomes" id="UP001206206">
    <property type="component" value="Unassembled WGS sequence"/>
</dbReference>
<dbReference type="InterPro" id="IPR008757">
    <property type="entry name" value="Peptidase_M6-like_domain"/>
</dbReference>
<keyword evidence="3" id="KW-1185">Reference proteome</keyword>
<dbReference type="PANTHER" id="PTHR41775">
    <property type="entry name" value="SECRETED PROTEIN-RELATED"/>
    <property type="match status" value="1"/>
</dbReference>
<dbReference type="GO" id="GO:0008237">
    <property type="term" value="F:metallopeptidase activity"/>
    <property type="evidence" value="ECO:0007669"/>
    <property type="project" value="UniProtKB-KW"/>
</dbReference>
<keyword evidence="2" id="KW-0482">Metalloprotease</keyword>
<organism evidence="2 3">
    <name type="scientific">Streptantibioticus rubrisoli</name>
    <dbReference type="NCBI Taxonomy" id="1387313"/>
    <lineage>
        <taxon>Bacteria</taxon>
        <taxon>Bacillati</taxon>
        <taxon>Actinomycetota</taxon>
        <taxon>Actinomycetes</taxon>
        <taxon>Kitasatosporales</taxon>
        <taxon>Streptomycetaceae</taxon>
        <taxon>Streptantibioticus</taxon>
    </lineage>
</organism>
<evidence type="ECO:0000313" key="3">
    <source>
        <dbReference type="Proteomes" id="UP001206206"/>
    </source>
</evidence>
<feature type="chain" id="PRO_5045563502" evidence="1">
    <location>
        <begin position="21"/>
        <end position="392"/>
    </location>
</feature>
<gene>
    <name evidence="2" type="ORF">NON19_32685</name>
</gene>
<dbReference type="NCBIfam" id="TIGR03296">
    <property type="entry name" value="M6dom_TIGR03296"/>
    <property type="match status" value="1"/>
</dbReference>
<evidence type="ECO:0000256" key="1">
    <source>
        <dbReference type="SAM" id="SignalP"/>
    </source>
</evidence>
<keyword evidence="2" id="KW-0378">Hydrolase</keyword>
<comment type="caution">
    <text evidence="2">The sequence shown here is derived from an EMBL/GenBank/DDBJ whole genome shotgun (WGS) entry which is preliminary data.</text>
</comment>
<accession>A0ABT1PQ04</accession>